<reference evidence="1" key="1">
    <citation type="submission" date="2021-06" db="EMBL/GenBank/DDBJ databases">
        <authorList>
            <person name="Kallberg Y."/>
            <person name="Tangrot J."/>
            <person name="Rosling A."/>
        </authorList>
    </citation>
    <scope>NUCLEOTIDE SEQUENCE</scope>
    <source>
        <strain evidence="1">IA702</strain>
    </source>
</reference>
<dbReference type="Proteomes" id="UP000789572">
    <property type="component" value="Unassembled WGS sequence"/>
</dbReference>
<name>A0A9N9EB54_9GLOM</name>
<comment type="caution">
    <text evidence="1">The sequence shown here is derived from an EMBL/GenBank/DDBJ whole genome shotgun (WGS) entry which is preliminary data.</text>
</comment>
<organism evidence="1 2">
    <name type="scientific">Paraglomus occultum</name>
    <dbReference type="NCBI Taxonomy" id="144539"/>
    <lineage>
        <taxon>Eukaryota</taxon>
        <taxon>Fungi</taxon>
        <taxon>Fungi incertae sedis</taxon>
        <taxon>Mucoromycota</taxon>
        <taxon>Glomeromycotina</taxon>
        <taxon>Glomeromycetes</taxon>
        <taxon>Paraglomerales</taxon>
        <taxon>Paraglomeraceae</taxon>
        <taxon>Paraglomus</taxon>
    </lineage>
</organism>
<accession>A0A9N9EB54</accession>
<sequence>GTSSSVAFRISMQFSSSKKAINIAKYFLTDESSAVDALARRVSYGEDTFYKAYDKELIAALHYFSSASTEDDVIIELNVSSDFAQLLDSFSEQMHAGPDFT</sequence>
<dbReference type="EMBL" id="CAJVPJ010006974">
    <property type="protein sequence ID" value="CAG8672526.1"/>
    <property type="molecule type" value="Genomic_DNA"/>
</dbReference>
<feature type="non-terminal residue" evidence="1">
    <location>
        <position position="1"/>
    </location>
</feature>
<dbReference type="AlphaFoldDB" id="A0A9N9EB54"/>
<proteinExistence type="predicted"/>
<evidence type="ECO:0000313" key="2">
    <source>
        <dbReference type="Proteomes" id="UP000789572"/>
    </source>
</evidence>
<gene>
    <name evidence="1" type="ORF">POCULU_LOCUS11051</name>
</gene>
<keyword evidence="2" id="KW-1185">Reference proteome</keyword>
<evidence type="ECO:0000313" key="1">
    <source>
        <dbReference type="EMBL" id="CAG8672526.1"/>
    </source>
</evidence>
<feature type="non-terminal residue" evidence="1">
    <location>
        <position position="101"/>
    </location>
</feature>
<protein>
    <submittedName>
        <fullName evidence="1">3722_t:CDS:1</fullName>
    </submittedName>
</protein>